<dbReference type="InterPro" id="IPR016024">
    <property type="entry name" value="ARM-type_fold"/>
</dbReference>
<dbReference type="InterPro" id="IPR055406">
    <property type="entry name" value="HEAT_Maestro"/>
</dbReference>
<dbReference type="Proteomes" id="UP000694564">
    <property type="component" value="Chromosome 1"/>
</dbReference>
<sequence>MSSELCPQLVVKHRVPDTGMDIQRLLEFLKLDPQKAEDKGFLFQLYGIFLRECTDVDLVRRHLTCLLESSHQSCSQREGIALSVGLASTTHLEQAWALLEHMGRTRFLRWALPSPGSQDKILESSFLSASILLTRVLRPKYGAQNYKFTQTPELIQCLLCILQKEPDFLVTLCRQKIILVIVGLSNLRPSLKPLVKSRILQTCLQSVYLLPPTEELKSKSPPLEPAPDALYGKTERALNLLLQNFFLENPSMDELCFLLQHMERWLRSDKSHERKRAVQSILLLLQYVVDSLRLTEEATPSMLGHHIGLLTLLCRDKDKVTRSRSQQCVSLLLHLVVEQKGELALEFTPWNRARHFEVKASKEWGMKLCRMVKAFHRDLTVAQHTQLVLTLLHGLRSHSHLRCDLASRLLLMIFQDAGIKLEQVAEILHSLLQELPGIRFKSVQQTMMKATAVLGNQHTQEVVEVTLSLSHPLERWTLFLWRTLATNLRLARKVMTILYMKLKLRPPRELVQPTHQAQLVCLRALNTIYELLYTREYRATVRWAFAGLFMGLLTQLHYLLELGMVEGLSDYQEDILEDRPLGPCRTCLEALKGLFWTTDSWEVFAHVKLLDGWQHLECLDTYPEGVSLLARAVSHYDCEVKAILGQAIIFLKNNEERDNIVAILILTEFLNSPEVFQHVNRRNMVNFMNQNLKNPNQLVQAMSLQALSSILMHQKKVALLQSRLMELLDDFLQPEPKDPLGLMQILGDILHRLGDQSVGAASLKIAEHLPLFFEDEREEVRGGAIFLFGDVIHSGGKKFRQALKTFAFQALVPLLFHLADPCPAVVMKTKFTFLRCAILLKWEFQKELFSKLAWGRGLGAENDVFIYMVESNFGNYHQFLMQALTYLNSPHKNLKLAAMKFIGGMLQDYFTDLCFHLKKGDIRTLKKYLDTLRQDPDSTCRRFYLNLMGDITELSQYVT</sequence>
<dbReference type="AlphaFoldDB" id="A0A8D2JRA3"/>
<dbReference type="InterPro" id="IPR055408">
    <property type="entry name" value="HEAT_MROH2B-like"/>
</dbReference>
<feature type="domain" description="MROH2B-like HEAT-repeats" evidence="3">
    <location>
        <begin position="117"/>
        <end position="245"/>
    </location>
</feature>
<evidence type="ECO:0000313" key="6">
    <source>
        <dbReference type="Proteomes" id="UP000694564"/>
    </source>
</evidence>
<feature type="domain" description="MROH2B-like HEAT-repeats" evidence="3">
    <location>
        <begin position="35"/>
        <end position="103"/>
    </location>
</feature>
<reference evidence="5" key="2">
    <citation type="submission" date="2025-08" db="UniProtKB">
        <authorList>
            <consortium name="Ensembl"/>
        </authorList>
    </citation>
    <scope>IDENTIFICATION</scope>
</reference>
<protein>
    <recommendedName>
        <fullName evidence="7">Maestro heat-like repeat family member 5</fullName>
    </recommendedName>
</protein>
<proteinExistence type="predicted"/>
<dbReference type="PANTHER" id="PTHR23120">
    <property type="entry name" value="MAESTRO-RELATED HEAT DOMAIN-CONTAINING"/>
    <property type="match status" value="1"/>
</dbReference>
<feature type="domain" description="Maestro/Maestro-like HEAT-repeats" evidence="4">
    <location>
        <begin position="685"/>
        <end position="948"/>
    </location>
</feature>
<dbReference type="GO" id="GO:0005794">
    <property type="term" value="C:Golgi apparatus"/>
    <property type="evidence" value="ECO:0007669"/>
    <property type="project" value="Ensembl"/>
</dbReference>
<evidence type="ECO:0000259" key="4">
    <source>
        <dbReference type="Pfam" id="PF23227"/>
    </source>
</evidence>
<dbReference type="Ensembl" id="ENSSVLT00005032269.1">
    <property type="protein sequence ID" value="ENSSVLP00005029041.1"/>
    <property type="gene ID" value="ENSSVLG00005022713.1"/>
</dbReference>
<organism evidence="5 6">
    <name type="scientific">Sciurus vulgaris</name>
    <name type="common">Eurasian red squirrel</name>
    <dbReference type="NCBI Taxonomy" id="55149"/>
    <lineage>
        <taxon>Eukaryota</taxon>
        <taxon>Metazoa</taxon>
        <taxon>Chordata</taxon>
        <taxon>Craniata</taxon>
        <taxon>Vertebrata</taxon>
        <taxon>Euteleostomi</taxon>
        <taxon>Mammalia</taxon>
        <taxon>Eutheria</taxon>
        <taxon>Euarchontoglires</taxon>
        <taxon>Glires</taxon>
        <taxon>Rodentia</taxon>
        <taxon>Sciuromorpha</taxon>
        <taxon>Sciuridae</taxon>
        <taxon>Sciurinae</taxon>
        <taxon>Sciurini</taxon>
        <taxon>Sciurus</taxon>
    </lineage>
</organism>
<keyword evidence="6" id="KW-1185">Reference proteome</keyword>
<accession>A0A8D2JRA3</accession>
<dbReference type="Gene3D" id="1.25.10.10">
    <property type="entry name" value="Leucine-rich Repeat Variant"/>
    <property type="match status" value="1"/>
</dbReference>
<dbReference type="Pfam" id="PF23210">
    <property type="entry name" value="HEAT_Maestro_2"/>
    <property type="match status" value="2"/>
</dbReference>
<dbReference type="GeneTree" id="ENSGT00940000163743"/>
<evidence type="ECO:0008006" key="7">
    <source>
        <dbReference type="Google" id="ProtNLM"/>
    </source>
</evidence>
<dbReference type="InterPro" id="IPR045206">
    <property type="entry name" value="Maestro_heat-like_prot"/>
</dbReference>
<dbReference type="Pfam" id="PF21047">
    <property type="entry name" value="HEAT_Maestro"/>
    <property type="match status" value="1"/>
</dbReference>
<evidence type="ECO:0000259" key="3">
    <source>
        <dbReference type="Pfam" id="PF23210"/>
    </source>
</evidence>
<evidence type="ECO:0000256" key="1">
    <source>
        <dbReference type="ARBA" id="ARBA00022737"/>
    </source>
</evidence>
<evidence type="ECO:0000313" key="5">
    <source>
        <dbReference type="Ensembl" id="ENSSVLP00005029041.1"/>
    </source>
</evidence>
<reference evidence="5" key="3">
    <citation type="submission" date="2025-09" db="UniProtKB">
        <authorList>
            <consortium name="Ensembl"/>
        </authorList>
    </citation>
    <scope>IDENTIFICATION</scope>
</reference>
<dbReference type="Pfam" id="PF23227">
    <property type="entry name" value="HEAT_MROH2B_C"/>
    <property type="match status" value="1"/>
</dbReference>
<keyword evidence="1" id="KW-0677">Repeat</keyword>
<evidence type="ECO:0000259" key="2">
    <source>
        <dbReference type="Pfam" id="PF21047"/>
    </source>
</evidence>
<reference evidence="5" key="1">
    <citation type="submission" date="2020-06" db="EMBL/GenBank/DDBJ databases">
        <authorList>
            <consortium name="Wellcome Sanger Institute Data Sharing"/>
        </authorList>
    </citation>
    <scope>NUCLEOTIDE SEQUENCE [LARGE SCALE GENOMIC DNA]</scope>
</reference>
<name>A0A8D2JRA3_SCIVU</name>
<dbReference type="InterPro" id="IPR048465">
    <property type="entry name" value="Maestro-like_HEAT"/>
</dbReference>
<dbReference type="InterPro" id="IPR011989">
    <property type="entry name" value="ARM-like"/>
</dbReference>
<dbReference type="PANTHER" id="PTHR23120:SF3">
    <property type="entry name" value="MAESTRO HEAT-LIKE REPEAT FAMILY MEMBER 4"/>
    <property type="match status" value="1"/>
</dbReference>
<dbReference type="SUPFAM" id="SSF48371">
    <property type="entry name" value="ARM repeat"/>
    <property type="match status" value="1"/>
</dbReference>
<feature type="domain" description="Maestro-like HEAT-repeats" evidence="2">
    <location>
        <begin position="272"/>
        <end position="495"/>
    </location>
</feature>